<gene>
    <name evidence="9" type="ORF">GGD50_004428</name>
</gene>
<feature type="transmembrane region" description="Helical" evidence="8">
    <location>
        <begin position="155"/>
        <end position="173"/>
    </location>
</feature>
<dbReference type="GO" id="GO:0005886">
    <property type="term" value="C:plasma membrane"/>
    <property type="evidence" value="ECO:0007669"/>
    <property type="project" value="UniProtKB-SubCell"/>
</dbReference>
<keyword evidence="6 8" id="KW-1133">Transmembrane helix</keyword>
<accession>A0A7W9D2Z6</accession>
<dbReference type="InterPro" id="IPR002549">
    <property type="entry name" value="AI-2E-like"/>
</dbReference>
<evidence type="ECO:0000256" key="2">
    <source>
        <dbReference type="ARBA" id="ARBA00009773"/>
    </source>
</evidence>
<reference evidence="9 10" key="1">
    <citation type="submission" date="2020-08" db="EMBL/GenBank/DDBJ databases">
        <title>Genomic Encyclopedia of Type Strains, Phase IV (KMG-V): Genome sequencing to study the core and pangenomes of soil and plant-associated prokaryotes.</title>
        <authorList>
            <person name="Whitman W."/>
        </authorList>
    </citation>
    <scope>NUCLEOTIDE SEQUENCE [LARGE SCALE GENOMIC DNA]</scope>
    <source>
        <strain evidence="9 10">SEMIA 4064</strain>
    </source>
</reference>
<evidence type="ECO:0000313" key="10">
    <source>
        <dbReference type="Proteomes" id="UP000549882"/>
    </source>
</evidence>
<keyword evidence="10" id="KW-1185">Reference proteome</keyword>
<comment type="caution">
    <text evidence="9">The sequence shown here is derived from an EMBL/GenBank/DDBJ whole genome shotgun (WGS) entry which is preliminary data.</text>
</comment>
<evidence type="ECO:0000313" key="9">
    <source>
        <dbReference type="EMBL" id="MBB5575793.1"/>
    </source>
</evidence>
<proteinExistence type="inferred from homology"/>
<comment type="subcellular location">
    <subcellularLocation>
        <location evidence="1">Cell membrane</location>
        <topology evidence="1">Multi-pass membrane protein</topology>
    </subcellularLocation>
</comment>
<evidence type="ECO:0000256" key="5">
    <source>
        <dbReference type="ARBA" id="ARBA00022692"/>
    </source>
</evidence>
<keyword evidence="5 8" id="KW-0812">Transmembrane</keyword>
<feature type="transmembrane region" description="Helical" evidence="8">
    <location>
        <begin position="126"/>
        <end position="148"/>
    </location>
</feature>
<dbReference type="PANTHER" id="PTHR21716">
    <property type="entry name" value="TRANSMEMBRANE PROTEIN"/>
    <property type="match status" value="1"/>
</dbReference>
<protein>
    <submittedName>
        <fullName evidence="9">Putative PurR-regulated permease PerM</fullName>
    </submittedName>
</protein>
<evidence type="ECO:0000256" key="1">
    <source>
        <dbReference type="ARBA" id="ARBA00004651"/>
    </source>
</evidence>
<feature type="transmembrane region" description="Helical" evidence="8">
    <location>
        <begin position="179"/>
        <end position="205"/>
    </location>
</feature>
<sequence length="284" mass="31073">MAVILVLGSVTIWAFGTIWQTVIANVARYQMLYQGAADWLEERGFVVAAFWADNNSFLWIIRFIQQIAARMGQTMSFCVVVLAYVLTGLVETGAAKKRLEELETRPLARIVLAGCGESARKLRWYLWVRMIMSFITAATITAFAFFAGIPFPMEWGIIGFTLNFIPFLGPLIATTSPSLFVLAQLGNAGLAVFAFLCLTTIQFLLGSYVEPKISGGALHISPFVILLSIFLWTFLWGVYGAFIGVPIAIVVASFSRAMLGISEPTGENKLAVASKENVISSTSV</sequence>
<dbReference type="EMBL" id="JACHBI010000009">
    <property type="protein sequence ID" value="MBB5575793.1"/>
    <property type="molecule type" value="Genomic_DNA"/>
</dbReference>
<evidence type="ECO:0000256" key="3">
    <source>
        <dbReference type="ARBA" id="ARBA00022448"/>
    </source>
</evidence>
<evidence type="ECO:0000256" key="8">
    <source>
        <dbReference type="SAM" id="Phobius"/>
    </source>
</evidence>
<dbReference type="PANTHER" id="PTHR21716:SF53">
    <property type="entry name" value="PERMEASE PERM-RELATED"/>
    <property type="match status" value="1"/>
</dbReference>
<dbReference type="Pfam" id="PF01594">
    <property type="entry name" value="AI-2E_transport"/>
    <property type="match status" value="1"/>
</dbReference>
<evidence type="ECO:0000256" key="7">
    <source>
        <dbReference type="ARBA" id="ARBA00023136"/>
    </source>
</evidence>
<organism evidence="9 10">
    <name type="scientific">Rhizobium paranaense</name>
    <dbReference type="NCBI Taxonomy" id="1650438"/>
    <lineage>
        <taxon>Bacteria</taxon>
        <taxon>Pseudomonadati</taxon>
        <taxon>Pseudomonadota</taxon>
        <taxon>Alphaproteobacteria</taxon>
        <taxon>Hyphomicrobiales</taxon>
        <taxon>Rhizobiaceae</taxon>
        <taxon>Rhizobium/Agrobacterium group</taxon>
        <taxon>Rhizobium</taxon>
    </lineage>
</organism>
<dbReference type="AlphaFoldDB" id="A0A7W9D2Z6"/>
<name>A0A7W9D2Z6_9HYPH</name>
<keyword evidence="3" id="KW-0813">Transport</keyword>
<evidence type="ECO:0000256" key="4">
    <source>
        <dbReference type="ARBA" id="ARBA00022475"/>
    </source>
</evidence>
<evidence type="ECO:0000256" key="6">
    <source>
        <dbReference type="ARBA" id="ARBA00022989"/>
    </source>
</evidence>
<comment type="similarity">
    <text evidence="2">Belongs to the autoinducer-2 exporter (AI-2E) (TC 2.A.86) family.</text>
</comment>
<keyword evidence="4" id="KW-1003">Cell membrane</keyword>
<feature type="transmembrane region" description="Helical" evidence="8">
    <location>
        <begin position="76"/>
        <end position="95"/>
    </location>
</feature>
<dbReference type="Proteomes" id="UP000549882">
    <property type="component" value="Unassembled WGS sequence"/>
</dbReference>
<keyword evidence="7 8" id="KW-0472">Membrane</keyword>